<feature type="domain" description="HTH crp-type" evidence="6">
    <location>
        <begin position="171"/>
        <end position="240"/>
    </location>
</feature>
<dbReference type="Pfam" id="PF00027">
    <property type="entry name" value="cNMP_binding"/>
    <property type="match status" value="1"/>
</dbReference>
<dbReference type="Gene3D" id="1.10.10.10">
    <property type="entry name" value="Winged helix-like DNA-binding domain superfamily/Winged helix DNA-binding domain"/>
    <property type="match status" value="1"/>
</dbReference>
<dbReference type="InterPro" id="IPR018488">
    <property type="entry name" value="cNMP-bd_CS"/>
</dbReference>
<dbReference type="CDD" id="cd00038">
    <property type="entry name" value="CAP_ED"/>
    <property type="match status" value="1"/>
</dbReference>
<keyword evidence="2" id="KW-0238">DNA-binding</keyword>
<dbReference type="InterPro" id="IPR012318">
    <property type="entry name" value="HTH_CRP"/>
</dbReference>
<accession>A0ABW5BPS6</accession>
<keyword evidence="8" id="KW-1185">Reference proteome</keyword>
<evidence type="ECO:0000256" key="4">
    <source>
        <dbReference type="SAM" id="MobiDB-lite"/>
    </source>
</evidence>
<keyword evidence="3" id="KW-0804">Transcription</keyword>
<dbReference type="InterPro" id="IPR050397">
    <property type="entry name" value="Env_Response_Regulators"/>
</dbReference>
<dbReference type="InterPro" id="IPR018490">
    <property type="entry name" value="cNMP-bd_dom_sf"/>
</dbReference>
<dbReference type="InterPro" id="IPR000595">
    <property type="entry name" value="cNMP-bd_dom"/>
</dbReference>
<dbReference type="SMART" id="SM00100">
    <property type="entry name" value="cNMP"/>
    <property type="match status" value="1"/>
</dbReference>
<dbReference type="EMBL" id="JBHUII010000011">
    <property type="protein sequence ID" value="MFD2207521.1"/>
    <property type="molecule type" value="Genomic_DNA"/>
</dbReference>
<dbReference type="PROSITE" id="PS51063">
    <property type="entry name" value="HTH_CRP_2"/>
    <property type="match status" value="1"/>
</dbReference>
<evidence type="ECO:0000256" key="3">
    <source>
        <dbReference type="ARBA" id="ARBA00023163"/>
    </source>
</evidence>
<dbReference type="Pfam" id="PF13545">
    <property type="entry name" value="HTH_Crp_2"/>
    <property type="match status" value="1"/>
</dbReference>
<proteinExistence type="predicted"/>
<keyword evidence="1" id="KW-0805">Transcription regulation</keyword>
<reference evidence="8" key="1">
    <citation type="journal article" date="2019" name="Int. J. Syst. Evol. Microbiol.">
        <title>The Global Catalogue of Microorganisms (GCM) 10K type strain sequencing project: providing services to taxonomists for standard genome sequencing and annotation.</title>
        <authorList>
            <consortium name="The Broad Institute Genomics Platform"/>
            <consortium name="The Broad Institute Genome Sequencing Center for Infectious Disease"/>
            <person name="Wu L."/>
            <person name="Ma J."/>
        </authorList>
    </citation>
    <scope>NUCLEOTIDE SEQUENCE [LARGE SCALE GENOMIC DNA]</scope>
    <source>
        <strain evidence="8">CGMCC 4.7192</strain>
    </source>
</reference>
<dbReference type="Proteomes" id="UP001597294">
    <property type="component" value="Unassembled WGS sequence"/>
</dbReference>
<evidence type="ECO:0000313" key="8">
    <source>
        <dbReference type="Proteomes" id="UP001597294"/>
    </source>
</evidence>
<evidence type="ECO:0000256" key="2">
    <source>
        <dbReference type="ARBA" id="ARBA00023125"/>
    </source>
</evidence>
<evidence type="ECO:0000259" key="5">
    <source>
        <dbReference type="PROSITE" id="PS50042"/>
    </source>
</evidence>
<dbReference type="SUPFAM" id="SSF46785">
    <property type="entry name" value="Winged helix' DNA-binding domain"/>
    <property type="match status" value="1"/>
</dbReference>
<dbReference type="RefSeq" id="WP_380254221.1">
    <property type="nucleotide sequence ID" value="NZ_JBHUII010000011.1"/>
</dbReference>
<feature type="region of interest" description="Disordered" evidence="4">
    <location>
        <begin position="1"/>
        <end position="28"/>
    </location>
</feature>
<dbReference type="InterPro" id="IPR014710">
    <property type="entry name" value="RmlC-like_jellyroll"/>
</dbReference>
<comment type="caution">
    <text evidence="7">The sequence shown here is derived from an EMBL/GenBank/DDBJ whole genome shotgun (WGS) entry which is preliminary data.</text>
</comment>
<gene>
    <name evidence="7" type="ORF">ACFSKO_18030</name>
</gene>
<dbReference type="PANTHER" id="PTHR24567">
    <property type="entry name" value="CRP FAMILY TRANSCRIPTIONAL REGULATORY PROTEIN"/>
    <property type="match status" value="1"/>
</dbReference>
<dbReference type="InterPro" id="IPR036388">
    <property type="entry name" value="WH-like_DNA-bd_sf"/>
</dbReference>
<dbReference type="PROSITE" id="PS50042">
    <property type="entry name" value="CNMP_BINDING_3"/>
    <property type="match status" value="1"/>
</dbReference>
<organism evidence="7 8">
    <name type="scientific">Kiloniella antarctica</name>
    <dbReference type="NCBI Taxonomy" id="1550907"/>
    <lineage>
        <taxon>Bacteria</taxon>
        <taxon>Pseudomonadati</taxon>
        <taxon>Pseudomonadota</taxon>
        <taxon>Alphaproteobacteria</taxon>
        <taxon>Rhodospirillales</taxon>
        <taxon>Kiloniellaceae</taxon>
        <taxon>Kiloniella</taxon>
    </lineage>
</organism>
<dbReference type="Gene3D" id="2.60.120.10">
    <property type="entry name" value="Jelly Rolls"/>
    <property type="match status" value="1"/>
</dbReference>
<sequence length="251" mass="27930">MPSYRTDDDQASNHGLSKHLKGYQERVSKEQSLQSPFLELAAEKKEQLLPLSRIEHFPAGETIVEFGTRADNFYVIEDGFIRLMLPSSYGGKESTIDVLGPGGAFGEASATNSGLYEFTCVALDDVELRVIPGDVLRRILLDDPELVFKMMGRLSLNMHSLMSQIADLKMRTTAERLSMFLIELSGKVEGQSQLTLPYDKRVVADKLGMSPETLSRTFAKLRKVGVHTTSGNKVDIDDVEKLVDYCGYSQI</sequence>
<dbReference type="SUPFAM" id="SSF51206">
    <property type="entry name" value="cAMP-binding domain-like"/>
    <property type="match status" value="1"/>
</dbReference>
<evidence type="ECO:0000256" key="1">
    <source>
        <dbReference type="ARBA" id="ARBA00023015"/>
    </source>
</evidence>
<dbReference type="PROSITE" id="PS00888">
    <property type="entry name" value="CNMP_BINDING_1"/>
    <property type="match status" value="1"/>
</dbReference>
<dbReference type="InterPro" id="IPR036390">
    <property type="entry name" value="WH_DNA-bd_sf"/>
</dbReference>
<evidence type="ECO:0000313" key="7">
    <source>
        <dbReference type="EMBL" id="MFD2207521.1"/>
    </source>
</evidence>
<name>A0ABW5BPS6_9PROT</name>
<feature type="domain" description="Cyclic nucleotide-binding" evidence="5">
    <location>
        <begin position="36"/>
        <end position="157"/>
    </location>
</feature>
<dbReference type="PANTHER" id="PTHR24567:SF74">
    <property type="entry name" value="HTH-TYPE TRANSCRIPTIONAL REGULATOR ARCR"/>
    <property type="match status" value="1"/>
</dbReference>
<dbReference type="SMART" id="SM00419">
    <property type="entry name" value="HTH_CRP"/>
    <property type="match status" value="1"/>
</dbReference>
<protein>
    <submittedName>
        <fullName evidence="7">Crp/Fnr family transcriptional regulator</fullName>
    </submittedName>
</protein>
<evidence type="ECO:0000259" key="6">
    <source>
        <dbReference type="PROSITE" id="PS51063"/>
    </source>
</evidence>